<evidence type="ECO:0000256" key="2">
    <source>
        <dbReference type="PROSITE-ProRule" id="PRU00169"/>
    </source>
</evidence>
<evidence type="ECO:0000259" key="3">
    <source>
        <dbReference type="PROSITE" id="PS50110"/>
    </source>
</evidence>
<feature type="domain" description="Response regulatory" evidence="3">
    <location>
        <begin position="8"/>
        <end position="127"/>
    </location>
</feature>
<dbReference type="AlphaFoldDB" id="K1XZ47"/>
<dbReference type="GO" id="GO:0000160">
    <property type="term" value="P:phosphorelay signal transduction system"/>
    <property type="evidence" value="ECO:0007669"/>
    <property type="project" value="InterPro"/>
</dbReference>
<dbReference type="SMART" id="SM00448">
    <property type="entry name" value="REC"/>
    <property type="match status" value="1"/>
</dbReference>
<organism evidence="4">
    <name type="scientific">uncultured bacterium</name>
    <name type="common">gcode 4</name>
    <dbReference type="NCBI Taxonomy" id="1234023"/>
    <lineage>
        <taxon>Bacteria</taxon>
        <taxon>environmental samples</taxon>
    </lineage>
</organism>
<dbReference type="InterPro" id="IPR050595">
    <property type="entry name" value="Bact_response_regulator"/>
</dbReference>
<dbReference type="PANTHER" id="PTHR44591:SF3">
    <property type="entry name" value="RESPONSE REGULATORY DOMAIN-CONTAINING PROTEIN"/>
    <property type="match status" value="1"/>
</dbReference>
<keyword evidence="1 2" id="KW-0597">Phosphoprotein</keyword>
<protein>
    <recommendedName>
        <fullName evidence="3">Response regulatory domain-containing protein</fullName>
    </recommendedName>
</protein>
<dbReference type="SUPFAM" id="SSF52172">
    <property type="entry name" value="CheY-like"/>
    <property type="match status" value="1"/>
</dbReference>
<dbReference type="Pfam" id="PF00072">
    <property type="entry name" value="Response_reg"/>
    <property type="match status" value="1"/>
</dbReference>
<dbReference type="CDD" id="cd00156">
    <property type="entry name" value="REC"/>
    <property type="match status" value="1"/>
</dbReference>
<dbReference type="PROSITE" id="PS50110">
    <property type="entry name" value="RESPONSE_REGULATORY"/>
    <property type="match status" value="1"/>
</dbReference>
<gene>
    <name evidence="4" type="ORF">ACD_80C00012G0009</name>
</gene>
<comment type="caution">
    <text evidence="4">The sequence shown here is derived from an EMBL/GenBank/DDBJ whole genome shotgun (WGS) entry which is preliminary data.</text>
</comment>
<feature type="modified residue" description="4-aspartylphosphate" evidence="2">
    <location>
        <position position="58"/>
    </location>
</feature>
<dbReference type="PANTHER" id="PTHR44591">
    <property type="entry name" value="STRESS RESPONSE REGULATOR PROTEIN 1"/>
    <property type="match status" value="1"/>
</dbReference>
<dbReference type="EMBL" id="AMFJ01036019">
    <property type="protein sequence ID" value="EKD25593.1"/>
    <property type="molecule type" value="Genomic_DNA"/>
</dbReference>
<dbReference type="InterPro" id="IPR001789">
    <property type="entry name" value="Sig_transdc_resp-reg_receiver"/>
</dbReference>
<evidence type="ECO:0000313" key="4">
    <source>
        <dbReference type="EMBL" id="EKD25593.1"/>
    </source>
</evidence>
<name>K1XZ47_9BACT</name>
<proteinExistence type="predicted"/>
<evidence type="ECO:0000256" key="1">
    <source>
        <dbReference type="ARBA" id="ARBA00022553"/>
    </source>
</evidence>
<sequence>MKNENPKNILVVDDCPNDQKLVTLLLQRSFDCIIHIVDSLTAAKTKLQSEEFDIITLDGMLPCLINGGFGYTLIPFIKNFQSSECKIIMISGERTHVERGMKLGADYGLNKYDLKKESKFNQNFELV</sequence>
<accession>K1XZ47</accession>
<dbReference type="Gene3D" id="3.40.50.2300">
    <property type="match status" value="1"/>
</dbReference>
<reference evidence="4" key="1">
    <citation type="journal article" date="2012" name="Science">
        <title>Fermentation, hydrogen, and sulfur metabolism in multiple uncultivated bacterial phyla.</title>
        <authorList>
            <person name="Wrighton K.C."/>
            <person name="Thomas B.C."/>
            <person name="Sharon I."/>
            <person name="Miller C.S."/>
            <person name="Castelle C.J."/>
            <person name="VerBerkmoes N.C."/>
            <person name="Wilkins M.J."/>
            <person name="Hettich R.L."/>
            <person name="Lipton M.S."/>
            <person name="Williams K.H."/>
            <person name="Long P.E."/>
            <person name="Banfield J.F."/>
        </authorList>
    </citation>
    <scope>NUCLEOTIDE SEQUENCE [LARGE SCALE GENOMIC DNA]</scope>
</reference>
<dbReference type="InterPro" id="IPR011006">
    <property type="entry name" value="CheY-like_superfamily"/>
</dbReference>